<feature type="non-terminal residue" evidence="2">
    <location>
        <position position="1"/>
    </location>
</feature>
<dbReference type="NCBIfam" id="TIGR02258">
    <property type="entry name" value="2_5_ligase"/>
    <property type="match status" value="1"/>
</dbReference>
<evidence type="ECO:0000313" key="3">
    <source>
        <dbReference type="Proteomes" id="UP000182278"/>
    </source>
</evidence>
<dbReference type="PANTHER" id="PTHR35561">
    <property type="entry name" value="RNA 2',3'-CYCLIC PHOSPHODIESTERASE"/>
    <property type="match status" value="1"/>
</dbReference>
<evidence type="ECO:0000256" key="1">
    <source>
        <dbReference type="ARBA" id="ARBA00022801"/>
    </source>
</evidence>
<keyword evidence="2" id="KW-0436">Ligase</keyword>
<dbReference type="Proteomes" id="UP000182278">
    <property type="component" value="Unassembled WGS sequence"/>
</dbReference>
<name>A0A1J4SBY1_9BACT</name>
<evidence type="ECO:0000313" key="2">
    <source>
        <dbReference type="EMBL" id="OIN96895.1"/>
    </source>
</evidence>
<gene>
    <name evidence="2" type="ORF">AUJ66_05035</name>
</gene>
<dbReference type="EMBL" id="MNUO01000073">
    <property type="protein sequence ID" value="OIN96895.1"/>
    <property type="molecule type" value="Genomic_DNA"/>
</dbReference>
<dbReference type="GO" id="GO:0004113">
    <property type="term" value="F:2',3'-cyclic-nucleotide 3'-phosphodiesterase activity"/>
    <property type="evidence" value="ECO:0007669"/>
    <property type="project" value="InterPro"/>
</dbReference>
<protein>
    <submittedName>
        <fullName evidence="2">2'-5' RNA ligase</fullName>
    </submittedName>
</protein>
<sequence>NLRGIQEELKKANADVKWVKPENIHLTLNFLGYIPTSQIPEIAGELKGGLVRMDPLGTGFGSFSVEIAKVGSFPEKGKPRVIWAGVESGSEDVIRLQGKVEDSLKKFNFPGEDREYTPHLTVGRVKGPENIKVLQELLGVKSSVQFGRMLVEDVSIIRSDLKPDGPVYTTLEKILLEVQNGSKKVCK</sequence>
<dbReference type="PANTHER" id="PTHR35561:SF1">
    <property type="entry name" value="RNA 2',3'-CYCLIC PHOSPHODIESTERASE"/>
    <property type="match status" value="1"/>
</dbReference>
<keyword evidence="1" id="KW-0378">Hydrolase</keyword>
<organism evidence="2 3">
    <name type="scientific">Candidatus Desantisbacteria bacterium CG1_02_38_46</name>
    <dbReference type="NCBI Taxonomy" id="1817893"/>
    <lineage>
        <taxon>Bacteria</taxon>
        <taxon>Candidatus Desantisiibacteriota</taxon>
    </lineage>
</organism>
<comment type="caution">
    <text evidence="2">The sequence shown here is derived from an EMBL/GenBank/DDBJ whole genome shotgun (WGS) entry which is preliminary data.</text>
</comment>
<reference evidence="2 3" key="1">
    <citation type="journal article" date="2016" name="Environ. Microbiol.">
        <title>Genomic resolution of a cold subsurface aquifer community provides metabolic insights for novel microbes adapted to high CO concentrations.</title>
        <authorList>
            <person name="Probst A.J."/>
            <person name="Castelle C.J."/>
            <person name="Singh A."/>
            <person name="Brown C.T."/>
            <person name="Anantharaman K."/>
            <person name="Sharon I."/>
            <person name="Hug L.A."/>
            <person name="Burstein D."/>
            <person name="Emerson J.B."/>
            <person name="Thomas B.C."/>
            <person name="Banfield J.F."/>
        </authorList>
    </citation>
    <scope>NUCLEOTIDE SEQUENCE [LARGE SCALE GENOMIC DNA]</scope>
    <source>
        <strain evidence="2">CG1_02_38_46</strain>
    </source>
</reference>
<dbReference type="HAMAP" id="MF_01940">
    <property type="entry name" value="RNA_CPDase"/>
    <property type="match status" value="1"/>
</dbReference>
<accession>A0A1J4SBY1</accession>
<dbReference type="Gene3D" id="3.90.1140.10">
    <property type="entry name" value="Cyclic phosphodiesterase"/>
    <property type="match status" value="1"/>
</dbReference>
<dbReference type="InterPro" id="IPR004175">
    <property type="entry name" value="RNA_CPDase"/>
</dbReference>
<dbReference type="InterPro" id="IPR009097">
    <property type="entry name" value="Cyclic_Pdiesterase"/>
</dbReference>
<dbReference type="GO" id="GO:0016874">
    <property type="term" value="F:ligase activity"/>
    <property type="evidence" value="ECO:0007669"/>
    <property type="project" value="UniProtKB-KW"/>
</dbReference>
<dbReference type="Pfam" id="PF13563">
    <property type="entry name" value="2_5_RNA_ligase2"/>
    <property type="match status" value="1"/>
</dbReference>
<dbReference type="AlphaFoldDB" id="A0A1J4SBY1"/>
<dbReference type="STRING" id="1817893.AUJ66_05035"/>
<dbReference type="SUPFAM" id="SSF55144">
    <property type="entry name" value="LigT-like"/>
    <property type="match status" value="1"/>
</dbReference>
<dbReference type="GO" id="GO:0008664">
    <property type="term" value="F:RNA 2',3'-cyclic 3'-phosphodiesterase activity"/>
    <property type="evidence" value="ECO:0007669"/>
    <property type="project" value="InterPro"/>
</dbReference>
<proteinExistence type="inferred from homology"/>